<comment type="caution">
    <text evidence="2">The sequence shown here is derived from an EMBL/GenBank/DDBJ whole genome shotgun (WGS) entry which is preliminary data.</text>
</comment>
<protein>
    <recommendedName>
        <fullName evidence="1">CHK kinase-like domain-containing protein</fullName>
    </recommendedName>
</protein>
<dbReference type="PANTHER" id="PTHR23020">
    <property type="entry name" value="UNCHARACTERIZED NUCLEAR HORMONE RECEPTOR-RELATED"/>
    <property type="match status" value="1"/>
</dbReference>
<evidence type="ECO:0000259" key="1">
    <source>
        <dbReference type="SMART" id="SM00587"/>
    </source>
</evidence>
<name>A0ABR1CJ51_NECAM</name>
<sequence>MPCDVHRCWQRNIGKEFLWSGAIAYIESSYGHADLKSGALDADANVKHSYMSNVLLAADGQPALIVLTSQRDRSQRMFEPADGLFGTYVTERWLLDELSTLHGAKITRAAFTRIGEDEGSFSRVCLMECYSAGVLPQKIIVKIPTCLTYVENRKRRGWCQGDYTYVKELLKQYHNTETLFYKNAHDIPGVPRTFLCCPLGDDDRAVICMEYLENSRTLPVYENISVEQMKSVLNMYAGIQYHCRSFSDDICTRMNRNVFEILSGTTLSLKMLIQRFNRMSSWAPEMGPTLCALVEVLPRILDHNVVTELHSSCPFRPLFVHGDLYSSNILWNAYGEVEAIIDFQMSHFGNPVEDLIRLFCTGLDPSDRKNHTTTLLMYYCSVLTSLLPDLKDIITTETIQHFYDET</sequence>
<gene>
    <name evidence="2" type="primary">Necator_chrII.g8292</name>
    <name evidence="2" type="ORF">RB195_020498</name>
</gene>
<dbReference type="InterPro" id="IPR012877">
    <property type="entry name" value="Dhs-27"/>
</dbReference>
<dbReference type="InterPro" id="IPR015897">
    <property type="entry name" value="CHK_kinase-like"/>
</dbReference>
<feature type="domain" description="CHK kinase-like" evidence="1">
    <location>
        <begin position="206"/>
        <end position="389"/>
    </location>
</feature>
<dbReference type="SUPFAM" id="SSF56112">
    <property type="entry name" value="Protein kinase-like (PK-like)"/>
    <property type="match status" value="1"/>
</dbReference>
<dbReference type="SMART" id="SM00587">
    <property type="entry name" value="CHK"/>
    <property type="match status" value="1"/>
</dbReference>
<dbReference type="Proteomes" id="UP001303046">
    <property type="component" value="Unassembled WGS sequence"/>
</dbReference>
<dbReference type="InterPro" id="IPR052961">
    <property type="entry name" value="Oxido-Kinase-like_Enzymes"/>
</dbReference>
<proteinExistence type="predicted"/>
<dbReference type="PANTHER" id="PTHR23020:SF8">
    <property type="entry name" value="CHK KINASE-LIKE DOMAIN-CONTAINING PROTEIN"/>
    <property type="match status" value="1"/>
</dbReference>
<dbReference type="InterPro" id="IPR011009">
    <property type="entry name" value="Kinase-like_dom_sf"/>
</dbReference>
<reference evidence="2 3" key="1">
    <citation type="submission" date="2023-08" db="EMBL/GenBank/DDBJ databases">
        <title>A Necator americanus chromosomal reference genome.</title>
        <authorList>
            <person name="Ilik V."/>
            <person name="Petrzelkova K.J."/>
            <person name="Pardy F."/>
            <person name="Fuh T."/>
            <person name="Niatou-Singa F.S."/>
            <person name="Gouil Q."/>
            <person name="Baker L."/>
            <person name="Ritchie M.E."/>
            <person name="Jex A.R."/>
            <person name="Gazzola D."/>
            <person name="Li H."/>
            <person name="Toshio Fujiwara R."/>
            <person name="Zhan B."/>
            <person name="Aroian R.V."/>
            <person name="Pafco B."/>
            <person name="Schwarz E.M."/>
        </authorList>
    </citation>
    <scope>NUCLEOTIDE SEQUENCE [LARGE SCALE GENOMIC DNA]</scope>
    <source>
        <strain evidence="2 3">Aroian</strain>
        <tissue evidence="2">Whole animal</tissue>
    </source>
</reference>
<accession>A0ABR1CJ51</accession>
<evidence type="ECO:0000313" key="2">
    <source>
        <dbReference type="EMBL" id="KAK6738422.1"/>
    </source>
</evidence>
<evidence type="ECO:0000313" key="3">
    <source>
        <dbReference type="Proteomes" id="UP001303046"/>
    </source>
</evidence>
<organism evidence="2 3">
    <name type="scientific">Necator americanus</name>
    <name type="common">Human hookworm</name>
    <dbReference type="NCBI Taxonomy" id="51031"/>
    <lineage>
        <taxon>Eukaryota</taxon>
        <taxon>Metazoa</taxon>
        <taxon>Ecdysozoa</taxon>
        <taxon>Nematoda</taxon>
        <taxon>Chromadorea</taxon>
        <taxon>Rhabditida</taxon>
        <taxon>Rhabditina</taxon>
        <taxon>Rhabditomorpha</taxon>
        <taxon>Strongyloidea</taxon>
        <taxon>Ancylostomatidae</taxon>
        <taxon>Bunostominae</taxon>
        <taxon>Necator</taxon>
    </lineage>
</organism>
<keyword evidence="3" id="KW-1185">Reference proteome</keyword>
<dbReference type="Pfam" id="PF07914">
    <property type="entry name" value="DUF1679"/>
    <property type="match status" value="1"/>
</dbReference>
<dbReference type="Gene3D" id="3.90.1200.10">
    <property type="match status" value="1"/>
</dbReference>
<dbReference type="EMBL" id="JAVFWL010000002">
    <property type="protein sequence ID" value="KAK6738422.1"/>
    <property type="molecule type" value="Genomic_DNA"/>
</dbReference>